<comment type="caution">
    <text evidence="4">The sequence shown here is derived from an EMBL/GenBank/DDBJ whole genome shotgun (WGS) entry which is preliminary data.</text>
</comment>
<sequence length="374" mass="39460">MERKRFGLGAASAWVACQPGQVEDKHGVSRGVCQACPQRACGCVLGPPTERSAPEVEETLVATRVPLGPGSVGGPGTRWTARSSAHPQPDGHAAPKPGFTLSFLLWASLLPPQGLLGARGQGLAHRGCDSGTRGTPQGGGSALAAGGPVAVAPQGFALLGSRLTLGAFLDRVSRDAAWDAYCGHLSQADDTPLAARPHSQGPSQSEGSVCSGLCFPAEAGLMTGHLKQVTEVYFVLFWEHSLFGVTRSRSVFSLTFERVRSTLGGKQARGQSPGRGWKRLRASRLGSSSRERLRSGGAVTRPMLRLPPLSAQNPEWPCRCRSRARRANSATFKSFEDRVGTIKTKVVSGRENGSDNLPSPTGSGDRPLPDHTPF</sequence>
<comment type="similarity">
    <text evidence="1">Belongs to the TPD52 family.</text>
</comment>
<evidence type="ECO:0000313" key="5">
    <source>
        <dbReference type="Proteomes" id="UP001159641"/>
    </source>
</evidence>
<feature type="region of interest" description="Disordered" evidence="3">
    <location>
        <begin position="343"/>
        <end position="374"/>
    </location>
</feature>
<dbReference type="InterPro" id="IPR007327">
    <property type="entry name" value="TPD52"/>
</dbReference>
<dbReference type="PANTHER" id="PTHR19307">
    <property type="entry name" value="TUMOR PROTEIN D52"/>
    <property type="match status" value="1"/>
</dbReference>
<dbReference type="GO" id="GO:0005737">
    <property type="term" value="C:cytoplasm"/>
    <property type="evidence" value="ECO:0007669"/>
    <property type="project" value="TreeGrafter"/>
</dbReference>
<reference evidence="4 5" key="1">
    <citation type="submission" date="2022-11" db="EMBL/GenBank/DDBJ databases">
        <title>Whole genome sequence of Eschrichtius robustus ER-17-0199.</title>
        <authorList>
            <person name="Bruniche-Olsen A."/>
            <person name="Black A.N."/>
            <person name="Fields C.J."/>
            <person name="Walden K."/>
            <person name="Dewoody J.A."/>
        </authorList>
    </citation>
    <scope>NUCLEOTIDE SEQUENCE [LARGE SCALE GENOMIC DNA]</scope>
    <source>
        <strain evidence="4">ER-17-0199</strain>
        <tissue evidence="4">Blubber</tissue>
    </source>
</reference>
<evidence type="ECO:0000256" key="3">
    <source>
        <dbReference type="SAM" id="MobiDB-lite"/>
    </source>
</evidence>
<evidence type="ECO:0000256" key="1">
    <source>
        <dbReference type="ARBA" id="ARBA00005702"/>
    </source>
</evidence>
<dbReference type="AlphaFoldDB" id="A0AB34GL86"/>
<dbReference type="Proteomes" id="UP001159641">
    <property type="component" value="Unassembled WGS sequence"/>
</dbReference>
<keyword evidence="5" id="KW-1185">Reference proteome</keyword>
<accession>A0AB34GL86</accession>
<gene>
    <name evidence="4" type="ORF">J1605_013015</name>
</gene>
<name>A0AB34GL86_ESCRO</name>
<organism evidence="4 5">
    <name type="scientific">Eschrichtius robustus</name>
    <name type="common">California gray whale</name>
    <name type="synonym">Eschrichtius gibbosus</name>
    <dbReference type="NCBI Taxonomy" id="9764"/>
    <lineage>
        <taxon>Eukaryota</taxon>
        <taxon>Metazoa</taxon>
        <taxon>Chordata</taxon>
        <taxon>Craniata</taxon>
        <taxon>Vertebrata</taxon>
        <taxon>Euteleostomi</taxon>
        <taxon>Mammalia</taxon>
        <taxon>Eutheria</taxon>
        <taxon>Laurasiatheria</taxon>
        <taxon>Artiodactyla</taxon>
        <taxon>Whippomorpha</taxon>
        <taxon>Cetacea</taxon>
        <taxon>Mysticeti</taxon>
        <taxon>Eschrichtiidae</taxon>
        <taxon>Eschrichtius</taxon>
    </lineage>
</organism>
<evidence type="ECO:0000256" key="2">
    <source>
        <dbReference type="ARBA" id="ARBA00023054"/>
    </source>
</evidence>
<proteinExistence type="inferred from homology"/>
<evidence type="ECO:0000313" key="4">
    <source>
        <dbReference type="EMBL" id="KAJ8779164.1"/>
    </source>
</evidence>
<dbReference type="EMBL" id="JAIQCJ010002232">
    <property type="protein sequence ID" value="KAJ8779164.1"/>
    <property type="molecule type" value="Genomic_DNA"/>
</dbReference>
<protein>
    <submittedName>
        <fullName evidence="4">Uncharacterized protein</fullName>
    </submittedName>
</protein>
<feature type="region of interest" description="Disordered" evidence="3">
    <location>
        <begin position="65"/>
        <end position="94"/>
    </location>
</feature>
<keyword evidence="2" id="KW-0175">Coiled coil</keyword>
<dbReference type="PANTHER" id="PTHR19307:SF13">
    <property type="entry name" value="TUMOR PROTEIN D54"/>
    <property type="match status" value="1"/>
</dbReference>
<dbReference type="PROSITE" id="PS51257">
    <property type="entry name" value="PROKAR_LIPOPROTEIN"/>
    <property type="match status" value="1"/>
</dbReference>